<evidence type="ECO:0000256" key="1">
    <source>
        <dbReference type="SAM" id="SignalP"/>
    </source>
</evidence>
<gene>
    <name evidence="2" type="ORF">SU9_04206</name>
</gene>
<dbReference type="HOGENOM" id="CLU_1255343_0_0_11"/>
<keyword evidence="1" id="KW-0732">Signal</keyword>
<dbReference type="EMBL" id="AJGV01000034">
    <property type="protein sequence ID" value="EJJ08301.1"/>
    <property type="molecule type" value="Genomic_DNA"/>
</dbReference>
<accession>J2A2A4</accession>
<name>J2A2A4_9ACTN</name>
<feature type="chain" id="PRO_5003745882" evidence="1">
    <location>
        <begin position="23"/>
        <end position="220"/>
    </location>
</feature>
<proteinExistence type="predicted"/>
<feature type="signal peptide" evidence="1">
    <location>
        <begin position="1"/>
        <end position="22"/>
    </location>
</feature>
<dbReference type="InterPro" id="IPR011050">
    <property type="entry name" value="Pectin_lyase_fold/virulence"/>
</dbReference>
<reference evidence="2" key="1">
    <citation type="journal article" date="2012" name="J. Bacteriol.">
        <title>Genome Sequence of Streptomyces auratus Strain AGR0001, a Phoslactomycin-Producing Actinomycete.</title>
        <authorList>
            <person name="Han X."/>
            <person name="Li M."/>
            <person name="Ding Z."/>
            <person name="Zhao J."/>
            <person name="Ji K."/>
            <person name="Wen M."/>
            <person name="Lu T."/>
        </authorList>
    </citation>
    <scope>NUCLEOTIDE SEQUENCE [LARGE SCALE GENOMIC DNA]</scope>
    <source>
        <strain evidence="2">AGR0001</strain>
    </source>
</reference>
<comment type="caution">
    <text evidence="2">The sequence shown here is derived from an EMBL/GenBank/DDBJ whole genome shotgun (WGS) entry which is preliminary data.</text>
</comment>
<sequence length="220" mass="20775">MRSLLAAAVLPLALVSAPAAHAALPIQVPCGESALADAINTANAAGGGSLTLAALCTYTLTSAHSSGGAGHPAGLPNITTPISMTGFLTQITRAPGAPAFRIFEVDGPSQVPGANGRLSMTTVTVSGGDAGLGVGGGIANLGGTVTLTSSTVSGSKASYGGGIYTDGALTLTGGTVTGNTASVVGGGIFTNAGTVALTGSVVVGNTPTNCGALPPVSPAC</sequence>
<dbReference type="AlphaFoldDB" id="J2A2A4"/>
<dbReference type="eggNOG" id="COG2931">
    <property type="taxonomic scope" value="Bacteria"/>
</dbReference>
<evidence type="ECO:0000313" key="2">
    <source>
        <dbReference type="EMBL" id="EJJ08301.1"/>
    </source>
</evidence>
<dbReference type="STRING" id="1160718.SU9_04206"/>
<dbReference type="SUPFAM" id="SSF51126">
    <property type="entry name" value="Pectin lyase-like"/>
    <property type="match status" value="1"/>
</dbReference>
<dbReference type="PATRIC" id="fig|1160718.3.peg.866"/>
<organism evidence="2">
    <name type="scientific">Streptomyces auratus AGR0001</name>
    <dbReference type="NCBI Taxonomy" id="1160718"/>
    <lineage>
        <taxon>Bacteria</taxon>
        <taxon>Bacillati</taxon>
        <taxon>Actinomycetota</taxon>
        <taxon>Actinomycetes</taxon>
        <taxon>Kitasatosporales</taxon>
        <taxon>Streptomycetaceae</taxon>
        <taxon>Streptomyces</taxon>
    </lineage>
</organism>
<protein>
    <submittedName>
        <fullName evidence="2">Polymorphic outer membrane protein</fullName>
    </submittedName>
</protein>